<dbReference type="Proteomes" id="UP000007382">
    <property type="component" value="Chromosome"/>
</dbReference>
<keyword evidence="2" id="KW-0677">Repeat</keyword>
<dbReference type="InterPro" id="IPR004800">
    <property type="entry name" value="KdsD/KpsF-type"/>
</dbReference>
<dbReference type="PIRSF" id="PIRSF004692">
    <property type="entry name" value="KdsD_KpsF"/>
    <property type="match status" value="1"/>
</dbReference>
<dbReference type="InterPro" id="IPR046348">
    <property type="entry name" value="SIS_dom_sf"/>
</dbReference>
<feature type="domain" description="SIS" evidence="9">
    <location>
        <begin position="38"/>
        <end position="181"/>
    </location>
</feature>
<name>I0IMG8_LEPFC</name>
<sequence length="336" mass="35504">MEFSPQDHLVNQGRAILESEAKSLSEMASRLGDDFSNAIHLILSREGKVVVTGLGKSGHVARKIAATLSSTGTSAFFLHPAEALHGDLGMIDKGDTVLALSKSGNTAEIMALIPFLKRLSIPIISMVARSDSEMAGVSDVVLATGVETEAGLHGIAPTSSTTAMMALGDALALVLLSERRFGVTDFANLHPGGALGRRYFLRVSSIMHKGSSIPSVQAGTSLGDAIIEMTGKKLGLTTILSENGTLLGILTDGDLRRAISMVSKISSDSMGSSLLSRPVEEFMSTHPVTISGNTLASEAVRIMEEKKISQLVVLADNDNKLEGVLHFHDCLREKIV</sequence>
<dbReference type="OrthoDB" id="9762536at2"/>
<evidence type="ECO:0000259" key="8">
    <source>
        <dbReference type="PROSITE" id="PS51371"/>
    </source>
</evidence>
<reference evidence="11" key="2">
    <citation type="submission" date="2012-03" db="EMBL/GenBank/DDBJ databases">
        <title>The complete genome sequence of the pioneer microbe on fresh volcanic deposit, Leptospirillum ferrooxidans strain C2-3.</title>
        <authorList>
            <person name="Fujimura R."/>
            <person name="Sato Y."/>
            <person name="Nishizawa T."/>
            <person name="Nanba K."/>
            <person name="Oshima K."/>
            <person name="Hattori M."/>
            <person name="Kamijo T."/>
            <person name="Ohta H."/>
        </authorList>
    </citation>
    <scope>NUCLEOTIDE SEQUENCE [LARGE SCALE GENOMIC DNA]</scope>
    <source>
        <strain evidence="11">C2-3</strain>
    </source>
</reference>
<dbReference type="InterPro" id="IPR035474">
    <property type="entry name" value="SIS_Kpsf"/>
</dbReference>
<dbReference type="InterPro" id="IPR000644">
    <property type="entry name" value="CBS_dom"/>
</dbReference>
<dbReference type="SUPFAM" id="SSF53697">
    <property type="entry name" value="SIS domain"/>
    <property type="match status" value="1"/>
</dbReference>
<dbReference type="AlphaFoldDB" id="I0IMG8"/>
<feature type="site" description="Catalytically relevant" evidence="6">
    <location>
        <position position="149"/>
    </location>
</feature>
<accession>I0IMG8</accession>
<evidence type="ECO:0000256" key="4">
    <source>
        <dbReference type="PIRNR" id="PIRNR004692"/>
    </source>
</evidence>
<dbReference type="eggNOG" id="COG0794">
    <property type="taxonomic scope" value="Bacteria"/>
</dbReference>
<feature type="site" description="Catalytically relevant" evidence="6">
    <location>
        <position position="190"/>
    </location>
</feature>
<dbReference type="GO" id="GO:0005975">
    <property type="term" value="P:carbohydrate metabolic process"/>
    <property type="evidence" value="ECO:0007669"/>
    <property type="project" value="InterPro"/>
</dbReference>
<keyword evidence="5" id="KW-0479">Metal-binding</keyword>
<dbReference type="NCBIfam" id="TIGR00393">
    <property type="entry name" value="kpsF"/>
    <property type="match status" value="1"/>
</dbReference>
<evidence type="ECO:0000259" key="9">
    <source>
        <dbReference type="PROSITE" id="PS51464"/>
    </source>
</evidence>
<dbReference type="InterPro" id="IPR050986">
    <property type="entry name" value="GutQ/KpsF_isomerases"/>
</dbReference>
<evidence type="ECO:0000256" key="6">
    <source>
        <dbReference type="PIRSR" id="PIRSR004692-3"/>
    </source>
</evidence>
<dbReference type="HOGENOM" id="CLU_040681_13_1_0"/>
<feature type="site" description="Catalytically relevant" evidence="6">
    <location>
        <position position="56"/>
    </location>
</feature>
<dbReference type="GO" id="GO:0046872">
    <property type="term" value="F:metal ion binding"/>
    <property type="evidence" value="ECO:0007669"/>
    <property type="project" value="UniProtKB-KW"/>
</dbReference>
<dbReference type="PANTHER" id="PTHR42745">
    <property type="match status" value="1"/>
</dbReference>
<dbReference type="Gene3D" id="3.40.50.10490">
    <property type="entry name" value="Glucose-6-phosphate isomerase like protein, domain 1"/>
    <property type="match status" value="1"/>
</dbReference>
<dbReference type="CDD" id="cd05014">
    <property type="entry name" value="SIS_Kpsf"/>
    <property type="match status" value="1"/>
</dbReference>
<dbReference type="KEGG" id="lfc:LFE_0752"/>
<comment type="similarity">
    <text evidence="1 4">Belongs to the SIS family. GutQ/KpsF subfamily.</text>
</comment>
<dbReference type="STRING" id="1162668.LFE_0752"/>
<evidence type="ECO:0000256" key="2">
    <source>
        <dbReference type="ARBA" id="ARBA00022737"/>
    </source>
</evidence>
<dbReference type="GO" id="GO:1901135">
    <property type="term" value="P:carbohydrate derivative metabolic process"/>
    <property type="evidence" value="ECO:0007669"/>
    <property type="project" value="InterPro"/>
</dbReference>
<dbReference type="Pfam" id="PF01380">
    <property type="entry name" value="SIS"/>
    <property type="match status" value="1"/>
</dbReference>
<dbReference type="PANTHER" id="PTHR42745:SF1">
    <property type="entry name" value="ARABINOSE 5-PHOSPHATE ISOMERASE KDSD"/>
    <property type="match status" value="1"/>
</dbReference>
<evidence type="ECO:0000313" key="10">
    <source>
        <dbReference type="EMBL" id="BAM06467.1"/>
    </source>
</evidence>
<evidence type="ECO:0000256" key="7">
    <source>
        <dbReference type="PROSITE-ProRule" id="PRU00703"/>
    </source>
</evidence>
<organism evidence="10 11">
    <name type="scientific">Leptospirillum ferrooxidans (strain C2-3)</name>
    <dbReference type="NCBI Taxonomy" id="1162668"/>
    <lineage>
        <taxon>Bacteria</taxon>
        <taxon>Pseudomonadati</taxon>
        <taxon>Nitrospirota</taxon>
        <taxon>Nitrospiria</taxon>
        <taxon>Nitrospirales</taxon>
        <taxon>Nitrospiraceae</taxon>
        <taxon>Leptospirillum</taxon>
    </lineage>
</organism>
<dbReference type="eggNOG" id="COG0517">
    <property type="taxonomic scope" value="Bacteria"/>
</dbReference>
<evidence type="ECO:0000256" key="5">
    <source>
        <dbReference type="PIRSR" id="PIRSR004692-2"/>
    </source>
</evidence>
<dbReference type="PROSITE" id="PS51464">
    <property type="entry name" value="SIS"/>
    <property type="match status" value="1"/>
</dbReference>
<dbReference type="RefSeq" id="WP_014448959.1">
    <property type="nucleotide sequence ID" value="NC_017094.1"/>
</dbReference>
<dbReference type="InterPro" id="IPR001347">
    <property type="entry name" value="SIS_dom"/>
</dbReference>
<feature type="domain" description="CBS" evidence="8">
    <location>
        <begin position="207"/>
        <end position="267"/>
    </location>
</feature>
<dbReference type="PATRIC" id="fig|1162668.3.peg.883"/>
<dbReference type="Pfam" id="PF00571">
    <property type="entry name" value="CBS"/>
    <property type="match status" value="2"/>
</dbReference>
<evidence type="ECO:0000313" key="11">
    <source>
        <dbReference type="Proteomes" id="UP000007382"/>
    </source>
</evidence>
<dbReference type="CDD" id="cd04604">
    <property type="entry name" value="CBS_pair_SIS_assoc"/>
    <property type="match status" value="1"/>
</dbReference>
<evidence type="ECO:0000256" key="1">
    <source>
        <dbReference type="ARBA" id="ARBA00008165"/>
    </source>
</evidence>
<gene>
    <name evidence="10" type="ordered locus">LFE_0752</name>
</gene>
<dbReference type="GO" id="GO:0097367">
    <property type="term" value="F:carbohydrate derivative binding"/>
    <property type="evidence" value="ECO:0007669"/>
    <property type="project" value="InterPro"/>
</dbReference>
<reference evidence="10 11" key="1">
    <citation type="journal article" date="2012" name="J. Bacteriol.">
        <title>Complete Genome Sequence of Leptospirillum ferrooxidans Strain C2-3, Isolated from a Fresh Volcanic Ash Deposit on the Island of Miyake, Japan.</title>
        <authorList>
            <person name="Fujimura R."/>
            <person name="Sato Y."/>
            <person name="Nishizawa T."/>
            <person name="Oshima K."/>
            <person name="Kim S.-W."/>
            <person name="Hattori M."/>
            <person name="Kamijo T."/>
            <person name="Ohta H."/>
        </authorList>
    </citation>
    <scope>NUCLEOTIDE SEQUENCE [LARGE SCALE GENOMIC DNA]</scope>
    <source>
        <strain evidence="10 11">C2-3</strain>
    </source>
</reference>
<feature type="domain" description="CBS" evidence="8">
    <location>
        <begin position="283"/>
        <end position="336"/>
    </location>
</feature>
<keyword evidence="10" id="KW-0413">Isomerase</keyword>
<dbReference type="EMBL" id="AP012342">
    <property type="protein sequence ID" value="BAM06467.1"/>
    <property type="molecule type" value="Genomic_DNA"/>
</dbReference>
<keyword evidence="11" id="KW-1185">Reference proteome</keyword>
<dbReference type="Gene3D" id="3.10.580.10">
    <property type="entry name" value="CBS-domain"/>
    <property type="match status" value="1"/>
</dbReference>
<protein>
    <submittedName>
        <fullName evidence="10">Putative sugar isomerase, KpsF/GutQ family</fullName>
    </submittedName>
</protein>
<keyword evidence="5" id="KW-0862">Zinc</keyword>
<evidence type="ECO:0000256" key="3">
    <source>
        <dbReference type="ARBA" id="ARBA00023122"/>
    </source>
</evidence>
<feature type="site" description="Catalytically relevant" evidence="6">
    <location>
        <position position="108"/>
    </location>
</feature>
<feature type="binding site" evidence="5">
    <location>
        <position position="79"/>
    </location>
    <ligand>
        <name>Zn(2+)</name>
        <dbReference type="ChEBI" id="CHEBI:29105"/>
    </ligand>
</feature>
<dbReference type="FunFam" id="3.40.50.10490:FF:000011">
    <property type="entry name" value="Arabinose 5-phosphate isomerase"/>
    <property type="match status" value="1"/>
</dbReference>
<dbReference type="GO" id="GO:0019146">
    <property type="term" value="F:arabinose-5-phosphate isomerase activity"/>
    <property type="evidence" value="ECO:0007669"/>
    <property type="project" value="UniProtKB-ARBA"/>
</dbReference>
<dbReference type="InterPro" id="IPR046342">
    <property type="entry name" value="CBS_dom_sf"/>
</dbReference>
<proteinExistence type="inferred from homology"/>
<keyword evidence="3 7" id="KW-0129">CBS domain</keyword>
<dbReference type="PROSITE" id="PS51371">
    <property type="entry name" value="CBS"/>
    <property type="match status" value="2"/>
</dbReference>